<reference evidence="3" key="1">
    <citation type="journal article" date="2011" name="Nature">
        <title>Genome sequence and analysis of the tuber crop potato.</title>
        <authorList>
            <consortium name="The Potato Genome Sequencing Consortium"/>
        </authorList>
    </citation>
    <scope>NUCLEOTIDE SEQUENCE [LARGE SCALE GENOMIC DNA]</scope>
    <source>
        <strain evidence="3">cv. DM1-3 516 R44</strain>
    </source>
</reference>
<name>M1E0L5_SOLTU</name>
<dbReference type="Gramene" id="PGSC0003DMT400097425">
    <property type="protein sequence ID" value="PGSC0003DMT400097425"/>
    <property type="gene ID" value="PGSC0003DMG400046996"/>
</dbReference>
<dbReference type="PaxDb" id="4113-PGSC0003DMT400097425"/>
<evidence type="ECO:0000256" key="1">
    <source>
        <dbReference type="SAM" id="MobiDB-lite"/>
    </source>
</evidence>
<feature type="region of interest" description="Disordered" evidence="1">
    <location>
        <begin position="1"/>
        <end position="54"/>
    </location>
</feature>
<dbReference type="EnsemblPlants" id="PGSC0003DMT400097425">
    <property type="protein sequence ID" value="PGSC0003DMT400097425"/>
    <property type="gene ID" value="PGSC0003DMG400046996"/>
</dbReference>
<dbReference type="AlphaFoldDB" id="M1E0L5"/>
<dbReference type="HOGENOM" id="CLU_1605587_0_0_1"/>
<dbReference type="Proteomes" id="UP000011115">
    <property type="component" value="Unassembled WGS sequence"/>
</dbReference>
<feature type="region of interest" description="Disordered" evidence="1">
    <location>
        <begin position="91"/>
        <end position="166"/>
    </location>
</feature>
<protein>
    <submittedName>
        <fullName evidence="2">Uncharacterized protein</fullName>
    </submittedName>
</protein>
<feature type="compositionally biased region" description="Basic and acidic residues" evidence="1">
    <location>
        <begin position="10"/>
        <end position="24"/>
    </location>
</feature>
<proteinExistence type="predicted"/>
<accession>M1E0L5</accession>
<evidence type="ECO:0000313" key="2">
    <source>
        <dbReference type="EnsemblPlants" id="PGSC0003DMT400097425"/>
    </source>
</evidence>
<keyword evidence="3" id="KW-1185">Reference proteome</keyword>
<sequence length="166" mass="18700">MFLGLTTYDRVQRPKEPSTVRRDPSVGPKPVHCLYNTDKSGKSTTPSKRVKTPVKSWLKNQPIDEEDCGLKVKYDMWDTSPIEARTTRHQAKQLEMVPKPIAATPPPPPRSTSHQNPINEVLIALFGHEDTSHVVGNHTQSDADIGDEANGRESKRERRVVETARR</sequence>
<dbReference type="InParanoid" id="M1E0L5"/>
<reference evidence="2" key="2">
    <citation type="submission" date="2015-06" db="UniProtKB">
        <authorList>
            <consortium name="EnsemblPlants"/>
        </authorList>
    </citation>
    <scope>IDENTIFICATION</scope>
    <source>
        <strain evidence="2">DM1-3 516 R44</strain>
    </source>
</reference>
<organism evidence="2 3">
    <name type="scientific">Solanum tuberosum</name>
    <name type="common">Potato</name>
    <dbReference type="NCBI Taxonomy" id="4113"/>
    <lineage>
        <taxon>Eukaryota</taxon>
        <taxon>Viridiplantae</taxon>
        <taxon>Streptophyta</taxon>
        <taxon>Embryophyta</taxon>
        <taxon>Tracheophyta</taxon>
        <taxon>Spermatophyta</taxon>
        <taxon>Magnoliopsida</taxon>
        <taxon>eudicotyledons</taxon>
        <taxon>Gunneridae</taxon>
        <taxon>Pentapetalae</taxon>
        <taxon>asterids</taxon>
        <taxon>lamiids</taxon>
        <taxon>Solanales</taxon>
        <taxon>Solanaceae</taxon>
        <taxon>Solanoideae</taxon>
        <taxon>Solaneae</taxon>
        <taxon>Solanum</taxon>
    </lineage>
</organism>
<evidence type="ECO:0000313" key="3">
    <source>
        <dbReference type="Proteomes" id="UP000011115"/>
    </source>
</evidence>
<feature type="compositionally biased region" description="Basic and acidic residues" evidence="1">
    <location>
        <begin position="149"/>
        <end position="166"/>
    </location>
</feature>